<dbReference type="GeneID" id="64669173"/>
<evidence type="ECO:0000256" key="1">
    <source>
        <dbReference type="ARBA" id="ARBA00006328"/>
    </source>
</evidence>
<sequence>SSGLSVVQTLLADGTFIPRAITRNCSSEKALKLKNLGAEVAQADLWDIGSLKQALSGVETVYGVSSISSKGMTDYYLSQQRNATWQDVDADKATDVKYFIWSSLPHCTRVSNGKYANVYHFDNKANVDDYLRESGIPHSILYTGKQFFILSVFRVVQYSCACDRLELTVARHDAQTPEYFTWFERGLNQCALALLKHYKDPESEVISRTFYAFRYVIKTQEFVDSIFLLPSALGKPVSFVSSATTGIQFGLYPGTVIPGPRLINLGVKFHTTEEFSQEIKGRYA</sequence>
<accession>A0AAD4E9N1</accession>
<keyword evidence="5" id="KW-1185">Reference proteome</keyword>
<evidence type="ECO:0000259" key="3">
    <source>
        <dbReference type="Pfam" id="PF05368"/>
    </source>
</evidence>
<comment type="similarity">
    <text evidence="1">Belongs to the NmrA-type oxidoreductase family.</text>
</comment>
<dbReference type="EMBL" id="JABBWK010000018">
    <property type="protein sequence ID" value="KAG1902120.1"/>
    <property type="molecule type" value="Genomic_DNA"/>
</dbReference>
<dbReference type="PANTHER" id="PTHR42748:SF7">
    <property type="entry name" value="NMRA LIKE REDOX SENSOR 1-RELATED"/>
    <property type="match status" value="1"/>
</dbReference>
<dbReference type="Pfam" id="PF05368">
    <property type="entry name" value="NmrA"/>
    <property type="match status" value="1"/>
</dbReference>
<name>A0AAD4E9N1_9AGAM</name>
<evidence type="ECO:0000313" key="4">
    <source>
        <dbReference type="EMBL" id="KAG1902120.1"/>
    </source>
</evidence>
<gene>
    <name evidence="4" type="ORF">F5891DRAFT_949410</name>
</gene>
<feature type="non-terminal residue" evidence="4">
    <location>
        <position position="284"/>
    </location>
</feature>
<reference evidence="4" key="1">
    <citation type="journal article" date="2020" name="New Phytol.">
        <title>Comparative genomics reveals dynamic genome evolution in host specialist ectomycorrhizal fungi.</title>
        <authorList>
            <person name="Lofgren L.A."/>
            <person name="Nguyen N.H."/>
            <person name="Vilgalys R."/>
            <person name="Ruytinx J."/>
            <person name="Liao H.L."/>
            <person name="Branco S."/>
            <person name="Kuo A."/>
            <person name="LaButti K."/>
            <person name="Lipzen A."/>
            <person name="Andreopoulos W."/>
            <person name="Pangilinan J."/>
            <person name="Riley R."/>
            <person name="Hundley H."/>
            <person name="Na H."/>
            <person name="Barry K."/>
            <person name="Grigoriev I.V."/>
            <person name="Stajich J.E."/>
            <person name="Kennedy P.G."/>
        </authorList>
    </citation>
    <scope>NUCLEOTIDE SEQUENCE</scope>
    <source>
        <strain evidence="4">FC203</strain>
    </source>
</reference>
<dbReference type="InterPro" id="IPR051164">
    <property type="entry name" value="NmrA-like_oxidored"/>
</dbReference>
<dbReference type="Proteomes" id="UP001195769">
    <property type="component" value="Unassembled WGS sequence"/>
</dbReference>
<proteinExistence type="inferred from homology"/>
<dbReference type="PANTHER" id="PTHR42748">
    <property type="entry name" value="NITROGEN METABOLITE REPRESSION PROTEIN NMRA FAMILY MEMBER"/>
    <property type="match status" value="1"/>
</dbReference>
<protein>
    <submittedName>
        <fullName evidence="4">NAD(P)-binding protein</fullName>
    </submittedName>
</protein>
<dbReference type="SUPFAM" id="SSF51735">
    <property type="entry name" value="NAD(P)-binding Rossmann-fold domains"/>
    <property type="match status" value="1"/>
</dbReference>
<keyword evidence="2" id="KW-0521">NADP</keyword>
<organism evidence="4 5">
    <name type="scientific">Suillus fuscotomentosus</name>
    <dbReference type="NCBI Taxonomy" id="1912939"/>
    <lineage>
        <taxon>Eukaryota</taxon>
        <taxon>Fungi</taxon>
        <taxon>Dikarya</taxon>
        <taxon>Basidiomycota</taxon>
        <taxon>Agaricomycotina</taxon>
        <taxon>Agaricomycetes</taxon>
        <taxon>Agaricomycetidae</taxon>
        <taxon>Boletales</taxon>
        <taxon>Suillineae</taxon>
        <taxon>Suillaceae</taxon>
        <taxon>Suillus</taxon>
    </lineage>
</organism>
<dbReference type="RefSeq" id="XP_041227695.1">
    <property type="nucleotide sequence ID" value="XM_041374875.1"/>
</dbReference>
<dbReference type="InterPro" id="IPR036291">
    <property type="entry name" value="NAD(P)-bd_dom_sf"/>
</dbReference>
<comment type="caution">
    <text evidence="4">The sequence shown here is derived from an EMBL/GenBank/DDBJ whole genome shotgun (WGS) entry which is preliminary data.</text>
</comment>
<dbReference type="InterPro" id="IPR008030">
    <property type="entry name" value="NmrA-like"/>
</dbReference>
<dbReference type="AlphaFoldDB" id="A0AAD4E9N1"/>
<evidence type="ECO:0000256" key="2">
    <source>
        <dbReference type="ARBA" id="ARBA00022857"/>
    </source>
</evidence>
<dbReference type="Gene3D" id="3.40.50.720">
    <property type="entry name" value="NAD(P)-binding Rossmann-like Domain"/>
    <property type="match status" value="1"/>
</dbReference>
<feature type="domain" description="NmrA-like" evidence="3">
    <location>
        <begin position="3"/>
        <end position="144"/>
    </location>
</feature>
<evidence type="ECO:0000313" key="5">
    <source>
        <dbReference type="Proteomes" id="UP001195769"/>
    </source>
</evidence>